<keyword evidence="2 3" id="KW-0326">Glycosidase</keyword>
<protein>
    <recommendedName>
        <fullName evidence="6">GH26 domain-containing protein</fullName>
    </recommendedName>
</protein>
<evidence type="ECO:0000256" key="1">
    <source>
        <dbReference type="ARBA" id="ARBA00022801"/>
    </source>
</evidence>
<feature type="signal peptide" evidence="5">
    <location>
        <begin position="1"/>
        <end position="29"/>
    </location>
</feature>
<dbReference type="InterPro" id="IPR022790">
    <property type="entry name" value="GH26_dom"/>
</dbReference>
<evidence type="ECO:0000256" key="5">
    <source>
        <dbReference type="SAM" id="SignalP"/>
    </source>
</evidence>
<evidence type="ECO:0000256" key="2">
    <source>
        <dbReference type="ARBA" id="ARBA00023295"/>
    </source>
</evidence>
<feature type="active site" description="Proton donor" evidence="3">
    <location>
        <position position="207"/>
    </location>
</feature>
<feature type="region of interest" description="Disordered" evidence="4">
    <location>
        <begin position="26"/>
        <end position="93"/>
    </location>
</feature>
<evidence type="ECO:0000259" key="6">
    <source>
        <dbReference type="PROSITE" id="PS51764"/>
    </source>
</evidence>
<dbReference type="Pfam" id="PF02156">
    <property type="entry name" value="Glyco_hydro_26"/>
    <property type="match status" value="1"/>
</dbReference>
<gene>
    <name evidence="7" type="ORF">HNR06_001518</name>
</gene>
<proteinExistence type="inferred from homology"/>
<dbReference type="PROSITE" id="PS51764">
    <property type="entry name" value="GH26"/>
    <property type="match status" value="1"/>
</dbReference>
<feature type="chain" id="PRO_5030965319" description="GH26 domain-containing protein" evidence="5">
    <location>
        <begin position="30"/>
        <end position="405"/>
    </location>
</feature>
<keyword evidence="1 3" id="KW-0378">Hydrolase</keyword>
<organism evidence="7 8">
    <name type="scientific">Nocardiopsis sinuspersici</name>
    <dbReference type="NCBI Taxonomy" id="501010"/>
    <lineage>
        <taxon>Bacteria</taxon>
        <taxon>Bacillati</taxon>
        <taxon>Actinomycetota</taxon>
        <taxon>Actinomycetes</taxon>
        <taxon>Streptosporangiales</taxon>
        <taxon>Nocardiopsidaceae</taxon>
        <taxon>Nocardiopsis</taxon>
    </lineage>
</organism>
<accession>A0A7Y9XAE1</accession>
<dbReference type="RefSeq" id="WP_337797829.1">
    <property type="nucleotide sequence ID" value="NZ_JACCHL010000001.1"/>
</dbReference>
<evidence type="ECO:0000313" key="7">
    <source>
        <dbReference type="EMBL" id="NYH51929.1"/>
    </source>
</evidence>
<dbReference type="Proteomes" id="UP000584931">
    <property type="component" value="Unassembled WGS sequence"/>
</dbReference>
<evidence type="ECO:0000256" key="3">
    <source>
        <dbReference type="PROSITE-ProRule" id="PRU01100"/>
    </source>
</evidence>
<evidence type="ECO:0000313" key="8">
    <source>
        <dbReference type="Proteomes" id="UP000584931"/>
    </source>
</evidence>
<sequence length="405" mass="45582">MGKGPVRAVATTGAMVLALTLAGVGDAPAAPLSPRQDPPNGSDSDGYGSDSGPLPDGYGSDSGLLPDGYGSDSGPLPDGYGPADGHGSDEDCTVSEILEPSCGVWWGASPYQRRVEPLEEAVDRRMDIVYTWHGIDQAHIPGEREKKLIAEERFVHTNIEARRFTRSGHPPVSYRSIIDGEFDRSLRSQAGTIAELGVPYFVTFDHEADANKRYNRRGTPEEFVQAWRHIVDLYREEGADNAIWVWNVTGWKGNFERLPKLWPGNDYVDWLSWEAYNMTGCDIHPHWTEVYSFEEALRPAYEWIQTEGPEHGIDPDKPVMIGEMGTTHIGARETREWYSEIPDVLRRYERVRAVKVWDNRVSPGCDFRIGANQHARKGFEEAGHDPYVKLPEWVRRLVEYAERRG</sequence>
<dbReference type="AlphaFoldDB" id="A0A7Y9XAE1"/>
<feature type="active site" description="Nucleophile" evidence="3">
    <location>
        <position position="323"/>
    </location>
</feature>
<keyword evidence="5" id="KW-0732">Signal</keyword>
<dbReference type="SUPFAM" id="SSF51445">
    <property type="entry name" value="(Trans)glycosidases"/>
    <property type="match status" value="1"/>
</dbReference>
<feature type="compositionally biased region" description="Low complexity" evidence="4">
    <location>
        <begin position="38"/>
        <end position="57"/>
    </location>
</feature>
<comment type="caution">
    <text evidence="7">The sequence shown here is derived from an EMBL/GenBank/DDBJ whole genome shotgun (WGS) entry which is preliminary data.</text>
</comment>
<reference evidence="7 8" key="1">
    <citation type="submission" date="2020-07" db="EMBL/GenBank/DDBJ databases">
        <title>Sequencing the genomes of 1000 actinobacteria strains.</title>
        <authorList>
            <person name="Klenk H.-P."/>
        </authorList>
    </citation>
    <scope>NUCLEOTIDE SEQUENCE [LARGE SCALE GENOMIC DNA]</scope>
    <source>
        <strain evidence="7 8">DSM 45278</strain>
    </source>
</reference>
<comment type="similarity">
    <text evidence="3">Belongs to the glycosyl hydrolase 26 family.</text>
</comment>
<evidence type="ECO:0000256" key="4">
    <source>
        <dbReference type="SAM" id="MobiDB-lite"/>
    </source>
</evidence>
<feature type="domain" description="GH26" evidence="6">
    <location>
        <begin position="12"/>
        <end position="392"/>
    </location>
</feature>
<dbReference type="EMBL" id="JACCHL010000001">
    <property type="protein sequence ID" value="NYH51929.1"/>
    <property type="molecule type" value="Genomic_DNA"/>
</dbReference>
<dbReference type="InterPro" id="IPR017853">
    <property type="entry name" value="GH"/>
</dbReference>
<name>A0A7Y9XAE1_9ACTN</name>
<dbReference type="GO" id="GO:0004553">
    <property type="term" value="F:hydrolase activity, hydrolyzing O-glycosyl compounds"/>
    <property type="evidence" value="ECO:0007669"/>
    <property type="project" value="InterPro"/>
</dbReference>
<dbReference type="Gene3D" id="3.20.20.80">
    <property type="entry name" value="Glycosidases"/>
    <property type="match status" value="1"/>
</dbReference>